<reference evidence="3 4" key="1">
    <citation type="submission" date="2017-11" db="EMBL/GenBank/DDBJ databases">
        <title>Complete genome of Rhizobium leguminosarum Norway, an ineffective micro-symbiont.</title>
        <authorList>
            <person name="Hoffrichter A."/>
            <person name="Liang J."/>
            <person name="Brachmann A."/>
            <person name="Marin M."/>
        </authorList>
    </citation>
    <scope>NUCLEOTIDE SEQUENCE [LARGE SCALE GENOMIC DNA]</scope>
    <source>
        <strain evidence="3 4">Norway</strain>
    </source>
</reference>
<evidence type="ECO:0000313" key="3">
    <source>
        <dbReference type="EMBL" id="AUW42554.1"/>
    </source>
</evidence>
<name>A0A2K9Z2T5_RHILE</name>
<evidence type="ECO:0000313" key="4">
    <source>
        <dbReference type="Proteomes" id="UP000238523"/>
    </source>
</evidence>
<feature type="transmembrane region" description="Helical" evidence="2">
    <location>
        <begin position="12"/>
        <end position="31"/>
    </location>
</feature>
<dbReference type="AlphaFoldDB" id="A0A2K9Z2T5"/>
<sequence length="124" mass="13565">MIDDSQPRLISFIAKAFSILIVAAALVGVGFEDAAAAITYERLSLNDGGRLLVIKGEFEPSDDPMKLVAEYSQYQPSVIALTPMAEASSLQSRSDERSVRCRQTPFRSDRRSAPRHAPSHLSEA</sequence>
<gene>
    <name evidence="3" type="ORF">CUJ84_Chr002190</name>
</gene>
<organism evidence="3 4">
    <name type="scientific">Rhizobium leguminosarum</name>
    <dbReference type="NCBI Taxonomy" id="384"/>
    <lineage>
        <taxon>Bacteria</taxon>
        <taxon>Pseudomonadati</taxon>
        <taxon>Pseudomonadota</taxon>
        <taxon>Alphaproteobacteria</taxon>
        <taxon>Hyphomicrobiales</taxon>
        <taxon>Rhizobiaceae</taxon>
        <taxon>Rhizobium/Agrobacterium group</taxon>
        <taxon>Rhizobium</taxon>
    </lineage>
</organism>
<keyword evidence="2" id="KW-0812">Transmembrane</keyword>
<keyword evidence="2" id="KW-1133">Transmembrane helix</keyword>
<dbReference type="RefSeq" id="WP_245457548.1">
    <property type="nucleotide sequence ID" value="NZ_CP025012.1"/>
</dbReference>
<dbReference type="EMBL" id="CP025012">
    <property type="protein sequence ID" value="AUW42554.1"/>
    <property type="molecule type" value="Genomic_DNA"/>
</dbReference>
<proteinExistence type="predicted"/>
<feature type="region of interest" description="Disordered" evidence="1">
    <location>
        <begin position="89"/>
        <end position="124"/>
    </location>
</feature>
<evidence type="ECO:0000256" key="1">
    <source>
        <dbReference type="SAM" id="MobiDB-lite"/>
    </source>
</evidence>
<accession>A0A2K9Z2T5</accession>
<keyword evidence="2" id="KW-0472">Membrane</keyword>
<dbReference type="Proteomes" id="UP000238523">
    <property type="component" value="Chromosome"/>
</dbReference>
<protein>
    <submittedName>
        <fullName evidence="3">Uncharacterized protein</fullName>
    </submittedName>
</protein>
<evidence type="ECO:0000256" key="2">
    <source>
        <dbReference type="SAM" id="Phobius"/>
    </source>
</evidence>